<proteinExistence type="predicted"/>
<evidence type="ECO:0000256" key="1">
    <source>
        <dbReference type="SAM" id="MobiDB-lite"/>
    </source>
</evidence>
<feature type="region of interest" description="Disordered" evidence="1">
    <location>
        <begin position="1"/>
        <end position="23"/>
    </location>
</feature>
<protein>
    <submittedName>
        <fullName evidence="2">Uncharacterized protein</fullName>
    </submittedName>
</protein>
<evidence type="ECO:0000313" key="3">
    <source>
        <dbReference type="Proteomes" id="UP001054945"/>
    </source>
</evidence>
<accession>A0AAV4Q263</accession>
<gene>
    <name evidence="2" type="ORF">CEXT_676901</name>
</gene>
<feature type="compositionally biased region" description="Polar residues" evidence="1">
    <location>
        <begin position="13"/>
        <end position="22"/>
    </location>
</feature>
<evidence type="ECO:0000313" key="2">
    <source>
        <dbReference type="EMBL" id="GIY02529.1"/>
    </source>
</evidence>
<reference evidence="2 3" key="1">
    <citation type="submission" date="2021-06" db="EMBL/GenBank/DDBJ databases">
        <title>Caerostris extrusa draft genome.</title>
        <authorList>
            <person name="Kono N."/>
            <person name="Arakawa K."/>
        </authorList>
    </citation>
    <scope>NUCLEOTIDE SEQUENCE [LARGE SCALE GENOMIC DNA]</scope>
</reference>
<dbReference type="AlphaFoldDB" id="A0AAV4Q263"/>
<dbReference type="Proteomes" id="UP001054945">
    <property type="component" value="Unassembled WGS sequence"/>
</dbReference>
<sequence length="69" mass="7725">MCARQLHPKLNNPWPQHFSTGDNRGCRPLFEGRRRVSDGDGLKKRCQVISSDIILTAAGLPAEPQRTIL</sequence>
<organism evidence="2 3">
    <name type="scientific">Caerostris extrusa</name>
    <name type="common">Bark spider</name>
    <name type="synonym">Caerostris bankana</name>
    <dbReference type="NCBI Taxonomy" id="172846"/>
    <lineage>
        <taxon>Eukaryota</taxon>
        <taxon>Metazoa</taxon>
        <taxon>Ecdysozoa</taxon>
        <taxon>Arthropoda</taxon>
        <taxon>Chelicerata</taxon>
        <taxon>Arachnida</taxon>
        <taxon>Araneae</taxon>
        <taxon>Araneomorphae</taxon>
        <taxon>Entelegynae</taxon>
        <taxon>Araneoidea</taxon>
        <taxon>Araneidae</taxon>
        <taxon>Caerostris</taxon>
    </lineage>
</organism>
<comment type="caution">
    <text evidence="2">The sequence shown here is derived from an EMBL/GenBank/DDBJ whole genome shotgun (WGS) entry which is preliminary data.</text>
</comment>
<dbReference type="EMBL" id="BPLR01005453">
    <property type="protein sequence ID" value="GIY02529.1"/>
    <property type="molecule type" value="Genomic_DNA"/>
</dbReference>
<keyword evidence="3" id="KW-1185">Reference proteome</keyword>
<name>A0AAV4Q263_CAEEX</name>